<reference evidence="10 11" key="1">
    <citation type="submission" date="2017-09" db="EMBL/GenBank/DDBJ databases">
        <title>Depth-based differentiation of microbial function through sediment-hosted aquifers and enrichment of novel symbionts in the deep terrestrial subsurface.</title>
        <authorList>
            <person name="Probst A.J."/>
            <person name="Ladd B."/>
            <person name="Jarett J.K."/>
            <person name="Geller-Mcgrath D.E."/>
            <person name="Sieber C.M."/>
            <person name="Emerson J.B."/>
            <person name="Anantharaman K."/>
            <person name="Thomas B.C."/>
            <person name="Malmstrom R."/>
            <person name="Stieglmeier M."/>
            <person name="Klingl A."/>
            <person name="Woyke T."/>
            <person name="Ryan C.M."/>
            <person name="Banfield J.F."/>
        </authorList>
    </citation>
    <scope>NUCLEOTIDE SEQUENCE [LARGE SCALE GENOMIC DNA]</scope>
    <source>
        <strain evidence="10">CG11_big_fil_rev_8_21_14_0_20_37_16</strain>
    </source>
</reference>
<feature type="transmembrane region" description="Helical" evidence="9">
    <location>
        <begin position="446"/>
        <end position="469"/>
    </location>
</feature>
<keyword evidence="8" id="KW-0813">Transport</keyword>
<keyword evidence="5 8" id="KW-0573">Peptidoglycan synthesis</keyword>
<gene>
    <name evidence="10" type="primary">mviN</name>
    <name evidence="10" type="ORF">COV87_01900</name>
</gene>
<dbReference type="PANTHER" id="PTHR47019:SF1">
    <property type="entry name" value="LIPID II FLIPPASE MURJ"/>
    <property type="match status" value="1"/>
</dbReference>
<proteinExistence type="inferred from homology"/>
<feature type="transmembrane region" description="Helical" evidence="9">
    <location>
        <begin position="169"/>
        <end position="190"/>
    </location>
</feature>
<dbReference type="GO" id="GO:0005886">
    <property type="term" value="C:plasma membrane"/>
    <property type="evidence" value="ECO:0007669"/>
    <property type="project" value="UniProtKB-SubCell"/>
</dbReference>
<evidence type="ECO:0000256" key="4">
    <source>
        <dbReference type="ARBA" id="ARBA00022960"/>
    </source>
</evidence>
<dbReference type="GO" id="GO:0008360">
    <property type="term" value="P:regulation of cell shape"/>
    <property type="evidence" value="ECO:0007669"/>
    <property type="project" value="UniProtKB-UniRule"/>
</dbReference>
<dbReference type="InterPro" id="IPR004268">
    <property type="entry name" value="MurJ"/>
</dbReference>
<keyword evidence="8" id="KW-0961">Cell wall biogenesis/degradation</keyword>
<feature type="transmembrane region" description="Helical" evidence="9">
    <location>
        <begin position="312"/>
        <end position="336"/>
    </location>
</feature>
<feature type="transmembrane region" description="Helical" evidence="9">
    <location>
        <begin position="391"/>
        <end position="413"/>
    </location>
</feature>
<evidence type="ECO:0000313" key="11">
    <source>
        <dbReference type="Proteomes" id="UP000229497"/>
    </source>
</evidence>
<feature type="transmembrane region" description="Helical" evidence="9">
    <location>
        <begin position="96"/>
        <end position="123"/>
    </location>
</feature>
<comment type="similarity">
    <text evidence="8">Belongs to the MurJ/MviN family.</text>
</comment>
<dbReference type="Pfam" id="PF03023">
    <property type="entry name" value="MurJ"/>
    <property type="match status" value="1"/>
</dbReference>
<name>A0A2H0KKB7_9BACT</name>
<feature type="transmembrane region" description="Helical" evidence="9">
    <location>
        <begin position="12"/>
        <end position="32"/>
    </location>
</feature>
<dbReference type="CDD" id="cd13123">
    <property type="entry name" value="MATE_MurJ_like"/>
    <property type="match status" value="1"/>
</dbReference>
<keyword evidence="2 8" id="KW-1003">Cell membrane</keyword>
<keyword evidence="3 9" id="KW-0812">Transmembrane</keyword>
<feature type="transmembrane region" description="Helical" evidence="9">
    <location>
        <begin position="65"/>
        <end position="84"/>
    </location>
</feature>
<dbReference type="GO" id="GO:0071555">
    <property type="term" value="P:cell wall organization"/>
    <property type="evidence" value="ECO:0007669"/>
    <property type="project" value="UniProtKB-UniRule"/>
</dbReference>
<dbReference type="GO" id="GO:0034204">
    <property type="term" value="P:lipid translocation"/>
    <property type="evidence" value="ECO:0007669"/>
    <property type="project" value="TreeGrafter"/>
</dbReference>
<dbReference type="InterPro" id="IPR051050">
    <property type="entry name" value="Lipid_II_flippase_MurJ/MviN"/>
</dbReference>
<evidence type="ECO:0000256" key="8">
    <source>
        <dbReference type="PIRNR" id="PIRNR002869"/>
    </source>
</evidence>
<evidence type="ECO:0000256" key="2">
    <source>
        <dbReference type="ARBA" id="ARBA00022475"/>
    </source>
</evidence>
<dbReference type="EMBL" id="PCVK01000053">
    <property type="protein sequence ID" value="PIQ71692.1"/>
    <property type="molecule type" value="Genomic_DNA"/>
</dbReference>
<protein>
    <recommendedName>
        <fullName evidence="8">Lipid II flippase</fullName>
    </recommendedName>
</protein>
<comment type="subcellular location">
    <subcellularLocation>
        <location evidence="1">Cell membrane</location>
        <topology evidence="1">Multi-pass membrane protein</topology>
    </subcellularLocation>
</comment>
<dbReference type="PANTHER" id="PTHR47019">
    <property type="entry name" value="LIPID II FLIPPASE MURJ"/>
    <property type="match status" value="1"/>
</dbReference>
<keyword evidence="4 8" id="KW-0133">Cell shape</keyword>
<evidence type="ECO:0000256" key="5">
    <source>
        <dbReference type="ARBA" id="ARBA00022984"/>
    </source>
</evidence>
<sequence>MNKLIQQTKKLFLSAQGGMFSSAMILSFMIIISRVFGFARYRILASYFSKDQLDIFFASFRIPDLVFELLITGAITSSLIPIYIRFSKDEKERANIMSSIFNIILILLIVSICVLLPLMSIIVPAITPGFHGEKLRLVILFSQILLIGQLPFLVLGNFFTGMAQAKKQFLVTAIPPIVYNVSIIIATLFFASTLGLYAPIFGVIAGAGLFALIQLPAVIDELKDYRLRIISHLGVKDFFRMMGPRLLTIMVSQIDATIDLTLTTLLGSGAYTIFYFAQHLQLLPVSVIGMSFGQASLPYLSEMIESRKKEDFAHIVTESLLNVLFLTTPIAIYFIFARTPLVRMFFGGEQFDWEATVQTAFLLSYFALSIPLHSIYYLLTRCFYALLDSKTPFVASIIGVVVNTALSLVAILVLHLPVWSLGVSFSLSIGLQVGILFMLLHKKAPFNIVAFIYSFIKIILAAVISAPIPYVLIKLMDNLLLDTTRTINIFLLLVISACTYFLLYLFVSWFIGVRELYIITQLTVKAREFQKKITEMYTSYD</sequence>
<organism evidence="10 11">
    <name type="scientific">Candidatus Roizmanbacteria bacterium CG11_big_fil_rev_8_21_14_0_20_37_16</name>
    <dbReference type="NCBI Taxonomy" id="1974857"/>
    <lineage>
        <taxon>Bacteria</taxon>
        <taxon>Candidatus Roizmaniibacteriota</taxon>
    </lineage>
</organism>
<dbReference type="GO" id="GO:0015648">
    <property type="term" value="F:lipid-linked peptidoglycan transporter activity"/>
    <property type="evidence" value="ECO:0007669"/>
    <property type="project" value="UniProtKB-UniRule"/>
</dbReference>
<feature type="transmembrane region" description="Helical" evidence="9">
    <location>
        <begin position="356"/>
        <end position="379"/>
    </location>
</feature>
<evidence type="ECO:0000256" key="3">
    <source>
        <dbReference type="ARBA" id="ARBA00022692"/>
    </source>
</evidence>
<feature type="transmembrane region" description="Helical" evidence="9">
    <location>
        <begin position="489"/>
        <end position="511"/>
    </location>
</feature>
<evidence type="ECO:0000256" key="1">
    <source>
        <dbReference type="ARBA" id="ARBA00004651"/>
    </source>
</evidence>
<keyword evidence="7 8" id="KW-0472">Membrane</keyword>
<dbReference type="PRINTS" id="PR01806">
    <property type="entry name" value="VIRFACTRMVIN"/>
</dbReference>
<keyword evidence="6 9" id="KW-1133">Transmembrane helix</keyword>
<accession>A0A2H0KKB7</accession>
<dbReference type="Proteomes" id="UP000229497">
    <property type="component" value="Unassembled WGS sequence"/>
</dbReference>
<comment type="function">
    <text evidence="8">Involved in peptidoglycan biosynthesis. Transports lipid-linked peptidoglycan precursors from the inner to the outer leaflet of the cytoplasmic membrane.</text>
</comment>
<feature type="transmembrane region" description="Helical" evidence="9">
    <location>
        <begin position="419"/>
        <end position="439"/>
    </location>
</feature>
<dbReference type="NCBIfam" id="TIGR01695">
    <property type="entry name" value="murJ_mviN"/>
    <property type="match status" value="1"/>
</dbReference>
<evidence type="ECO:0000256" key="9">
    <source>
        <dbReference type="SAM" id="Phobius"/>
    </source>
</evidence>
<evidence type="ECO:0000256" key="6">
    <source>
        <dbReference type="ARBA" id="ARBA00022989"/>
    </source>
</evidence>
<dbReference type="PIRSF" id="PIRSF002869">
    <property type="entry name" value="MviN"/>
    <property type="match status" value="1"/>
</dbReference>
<evidence type="ECO:0000256" key="7">
    <source>
        <dbReference type="ARBA" id="ARBA00023136"/>
    </source>
</evidence>
<dbReference type="AlphaFoldDB" id="A0A2H0KKB7"/>
<comment type="caution">
    <text evidence="10">The sequence shown here is derived from an EMBL/GenBank/DDBJ whole genome shotgun (WGS) entry which is preliminary data.</text>
</comment>
<dbReference type="GO" id="GO:0009252">
    <property type="term" value="P:peptidoglycan biosynthetic process"/>
    <property type="evidence" value="ECO:0007669"/>
    <property type="project" value="UniProtKB-UniRule"/>
</dbReference>
<feature type="transmembrane region" description="Helical" evidence="9">
    <location>
        <begin position="196"/>
        <end position="219"/>
    </location>
</feature>
<feature type="transmembrane region" description="Helical" evidence="9">
    <location>
        <begin position="135"/>
        <end position="157"/>
    </location>
</feature>
<evidence type="ECO:0000313" key="10">
    <source>
        <dbReference type="EMBL" id="PIQ71692.1"/>
    </source>
</evidence>